<protein>
    <recommendedName>
        <fullName evidence="4">Cobalamin ABC transporter</fullName>
    </recommendedName>
</protein>
<sequence length="204" mass="21795">MSPATTLSAATLPLSSRKVQIAVGVALAALMIATRGQHFATVDRLPSASWAIFFLAGALLRPMWMLPLLFVLASLLDMISLGTGSISDWCLSPAYWALAPAYASLWLAGFHYSRLHRERWSTVPKLALMLALAALVAYLCSGGGFYFFSGRYPDPTLTGFAERIAHYYPRNLGTLAGYVGAAFALLASVRALGAGRAAQHGARA</sequence>
<feature type="transmembrane region" description="Helical" evidence="1">
    <location>
        <begin position="50"/>
        <end position="75"/>
    </location>
</feature>
<comment type="caution">
    <text evidence="2">The sequence shown here is derived from an EMBL/GenBank/DDBJ whole genome shotgun (WGS) entry which is preliminary data.</text>
</comment>
<feature type="transmembrane region" description="Helical" evidence="1">
    <location>
        <begin position="175"/>
        <end position="193"/>
    </location>
</feature>
<feature type="transmembrane region" description="Helical" evidence="1">
    <location>
        <begin position="126"/>
        <end position="148"/>
    </location>
</feature>
<feature type="transmembrane region" description="Helical" evidence="1">
    <location>
        <begin position="95"/>
        <end position="114"/>
    </location>
</feature>
<keyword evidence="3" id="KW-1185">Reference proteome</keyword>
<evidence type="ECO:0000256" key="1">
    <source>
        <dbReference type="SAM" id="Phobius"/>
    </source>
</evidence>
<organism evidence="2 3">
    <name type="scientific">Lysobacter silvisoli</name>
    <dbReference type="NCBI Taxonomy" id="2293254"/>
    <lineage>
        <taxon>Bacteria</taxon>
        <taxon>Pseudomonadati</taxon>
        <taxon>Pseudomonadota</taxon>
        <taxon>Gammaproteobacteria</taxon>
        <taxon>Lysobacterales</taxon>
        <taxon>Lysobacteraceae</taxon>
        <taxon>Lysobacter</taxon>
    </lineage>
</organism>
<name>A0A371K6J1_9GAMM</name>
<keyword evidence="1" id="KW-0812">Transmembrane</keyword>
<feature type="transmembrane region" description="Helical" evidence="1">
    <location>
        <begin position="20"/>
        <end position="38"/>
    </location>
</feature>
<dbReference type="EMBL" id="QTSU01000001">
    <property type="protein sequence ID" value="RDZ29573.1"/>
    <property type="molecule type" value="Genomic_DNA"/>
</dbReference>
<dbReference type="Proteomes" id="UP000264492">
    <property type="component" value="Unassembled WGS sequence"/>
</dbReference>
<evidence type="ECO:0000313" key="3">
    <source>
        <dbReference type="Proteomes" id="UP000264492"/>
    </source>
</evidence>
<gene>
    <name evidence="2" type="ORF">DX914_11030</name>
</gene>
<keyword evidence="1" id="KW-0472">Membrane</keyword>
<dbReference type="RefSeq" id="WP_115859012.1">
    <property type="nucleotide sequence ID" value="NZ_QTSU01000001.1"/>
</dbReference>
<keyword evidence="1" id="KW-1133">Transmembrane helix</keyword>
<evidence type="ECO:0008006" key="4">
    <source>
        <dbReference type="Google" id="ProtNLM"/>
    </source>
</evidence>
<reference evidence="2 3" key="1">
    <citation type="submission" date="2018-08" db="EMBL/GenBank/DDBJ databases">
        <title>Lysobacter sp. zong2l5, whole genome shotgun sequence.</title>
        <authorList>
            <person name="Zhang X."/>
            <person name="Feng G."/>
            <person name="Zhu H."/>
        </authorList>
    </citation>
    <scope>NUCLEOTIDE SEQUENCE [LARGE SCALE GENOMIC DNA]</scope>
    <source>
        <strain evidence="3">zong2l5</strain>
    </source>
</reference>
<proteinExistence type="predicted"/>
<evidence type="ECO:0000313" key="2">
    <source>
        <dbReference type="EMBL" id="RDZ29573.1"/>
    </source>
</evidence>
<dbReference type="OrthoDB" id="9787530at2"/>
<accession>A0A371K6J1</accession>
<dbReference type="AlphaFoldDB" id="A0A371K6J1"/>